<reference evidence="3 4" key="1">
    <citation type="submission" date="2016-11" db="EMBL/GenBank/DDBJ databases">
        <title>Draft Genome Sequences of Nine Cyanobacterial Strains from Diverse Habitats.</title>
        <authorList>
            <person name="Zhu T."/>
            <person name="Hou S."/>
            <person name="Lu X."/>
            <person name="Hess W.R."/>
        </authorList>
    </citation>
    <scope>NUCLEOTIDE SEQUENCE [LARGE SCALE GENOMIC DNA]</scope>
    <source>
        <strain evidence="3 4">NIES-593</strain>
    </source>
</reference>
<dbReference type="Gene3D" id="3.40.50.2000">
    <property type="entry name" value="Glycogen Phosphorylase B"/>
    <property type="match status" value="2"/>
</dbReference>
<feature type="domain" description="Glycosyltransferase subfamily 4-like N-terminal" evidence="2">
    <location>
        <begin position="106"/>
        <end position="207"/>
    </location>
</feature>
<keyword evidence="1" id="KW-0812">Transmembrane</keyword>
<dbReference type="SUPFAM" id="SSF53756">
    <property type="entry name" value="UDP-Glycosyltransferase/glycogen phosphorylase"/>
    <property type="match status" value="1"/>
</dbReference>
<keyword evidence="1" id="KW-0472">Membrane</keyword>
<feature type="transmembrane region" description="Helical" evidence="1">
    <location>
        <begin position="58"/>
        <end position="76"/>
    </location>
</feature>
<organism evidence="3 4">
    <name type="scientific">Hydrococcus rivularis NIES-593</name>
    <dbReference type="NCBI Taxonomy" id="1921803"/>
    <lineage>
        <taxon>Bacteria</taxon>
        <taxon>Bacillati</taxon>
        <taxon>Cyanobacteriota</taxon>
        <taxon>Cyanophyceae</taxon>
        <taxon>Pleurocapsales</taxon>
        <taxon>Hydrococcaceae</taxon>
        <taxon>Hydrococcus</taxon>
    </lineage>
</organism>
<name>A0A1U7HIV9_9CYAN</name>
<dbReference type="AlphaFoldDB" id="A0A1U7HIV9"/>
<dbReference type="EMBL" id="MRCB01000009">
    <property type="protein sequence ID" value="OKH23491.1"/>
    <property type="molecule type" value="Genomic_DNA"/>
</dbReference>
<keyword evidence="1" id="KW-1133">Transmembrane helix</keyword>
<keyword evidence="3" id="KW-0808">Transferase</keyword>
<dbReference type="Pfam" id="PF13439">
    <property type="entry name" value="Glyco_transf_4"/>
    <property type="match status" value="1"/>
</dbReference>
<sequence length="401" mass="43655">MKIAYLINQYPKVSHSFIRREIIALETQGIQVARFAPRTCSEELVDESDRAELEKTRMILGVGIAGLIVSLLRVAIANPIAFVNGLRLTLSIGWGSERGIFRHLAYLAEACVLIGWFSEIEISHVHAHFGTDSTAVAMLCHALGGPPYSFTVHGPEEFDKVAAIALPEKIKRAAFVVAISSFGKSQLYRWCDYEQWSKIHVVRCGVDNVFLNLPHTPIPQEPRLVCVGRLCEQKGQLLLLEAASQLAAEGLAFKIVFVGDGLLRGQIETAIARLSLQDCIEITGWASNAEVRRQILAAKAMVLPSFAEGLPVVIMEALALGRPVISTYVAGIPELVEPGVSGWLVPAGAVNELVVAMRSALQMPVDSLEMMGKAGAERAAKQHDAVTESYHLAKLFRANVS</sequence>
<proteinExistence type="predicted"/>
<evidence type="ECO:0000313" key="3">
    <source>
        <dbReference type="EMBL" id="OKH23491.1"/>
    </source>
</evidence>
<comment type="caution">
    <text evidence="3">The sequence shown here is derived from an EMBL/GenBank/DDBJ whole genome shotgun (WGS) entry which is preliminary data.</text>
</comment>
<dbReference type="InterPro" id="IPR050194">
    <property type="entry name" value="Glycosyltransferase_grp1"/>
</dbReference>
<dbReference type="PANTHER" id="PTHR45947">
    <property type="entry name" value="SULFOQUINOVOSYL TRANSFERASE SQD2"/>
    <property type="match status" value="1"/>
</dbReference>
<dbReference type="STRING" id="1921803.NIES593_09680"/>
<evidence type="ECO:0000259" key="2">
    <source>
        <dbReference type="Pfam" id="PF13439"/>
    </source>
</evidence>
<dbReference type="InterPro" id="IPR028098">
    <property type="entry name" value="Glyco_trans_4-like_N"/>
</dbReference>
<keyword evidence="4" id="KW-1185">Reference proteome</keyword>
<dbReference type="PANTHER" id="PTHR45947:SF15">
    <property type="entry name" value="TEICHURONIC ACID BIOSYNTHESIS GLYCOSYLTRANSFERASE TUAC-RELATED"/>
    <property type="match status" value="1"/>
</dbReference>
<evidence type="ECO:0000256" key="1">
    <source>
        <dbReference type="SAM" id="Phobius"/>
    </source>
</evidence>
<dbReference type="RefSeq" id="WP_073599390.1">
    <property type="nucleotide sequence ID" value="NZ_MRCB01000009.1"/>
</dbReference>
<accession>A0A1U7HIV9</accession>
<gene>
    <name evidence="3" type="ORF">NIES593_09680</name>
</gene>
<protein>
    <submittedName>
        <fullName evidence="3">Colanic acid biosynthesis glycosyltransferase WcaL</fullName>
    </submittedName>
</protein>
<dbReference type="Proteomes" id="UP000186868">
    <property type="component" value="Unassembled WGS sequence"/>
</dbReference>
<dbReference type="OrthoDB" id="503519at2"/>
<evidence type="ECO:0000313" key="4">
    <source>
        <dbReference type="Proteomes" id="UP000186868"/>
    </source>
</evidence>
<dbReference type="Pfam" id="PF13692">
    <property type="entry name" value="Glyco_trans_1_4"/>
    <property type="match status" value="1"/>
</dbReference>
<dbReference type="GO" id="GO:0016757">
    <property type="term" value="F:glycosyltransferase activity"/>
    <property type="evidence" value="ECO:0007669"/>
    <property type="project" value="TreeGrafter"/>
</dbReference>